<dbReference type="PANTHER" id="PTHR42939">
    <property type="entry name" value="ABC TRANSPORTER ATP-BINDING PROTEIN ALBC-RELATED"/>
    <property type="match status" value="1"/>
</dbReference>
<dbReference type="InterPro" id="IPR003593">
    <property type="entry name" value="AAA+_ATPase"/>
</dbReference>
<dbReference type="InterPro" id="IPR027417">
    <property type="entry name" value="P-loop_NTPase"/>
</dbReference>
<keyword evidence="3" id="KW-0067">ATP-binding</keyword>
<keyword evidence="1" id="KW-0813">Transport</keyword>
<evidence type="ECO:0000259" key="4">
    <source>
        <dbReference type="PROSITE" id="PS50893"/>
    </source>
</evidence>
<gene>
    <name evidence="5" type="ORF">GCM10007049_23310</name>
</gene>
<organism evidence="5 6">
    <name type="scientific">Echinicola pacifica</name>
    <dbReference type="NCBI Taxonomy" id="346377"/>
    <lineage>
        <taxon>Bacteria</taxon>
        <taxon>Pseudomonadati</taxon>
        <taxon>Bacteroidota</taxon>
        <taxon>Cytophagia</taxon>
        <taxon>Cytophagales</taxon>
        <taxon>Cyclobacteriaceae</taxon>
        <taxon>Echinicola</taxon>
    </lineage>
</organism>
<dbReference type="InterPro" id="IPR051782">
    <property type="entry name" value="ABC_Transporter_VariousFunc"/>
</dbReference>
<dbReference type="GO" id="GO:0005524">
    <property type="term" value="F:ATP binding"/>
    <property type="evidence" value="ECO:0007669"/>
    <property type="project" value="UniProtKB-KW"/>
</dbReference>
<dbReference type="RefSeq" id="WP_018472746.1">
    <property type="nucleotide sequence ID" value="NZ_BMWX01000003.1"/>
</dbReference>
<keyword evidence="2" id="KW-0547">Nucleotide-binding</keyword>
<dbReference type="Gene3D" id="3.40.50.300">
    <property type="entry name" value="P-loop containing nucleotide triphosphate hydrolases"/>
    <property type="match status" value="1"/>
</dbReference>
<dbReference type="InterPro" id="IPR003439">
    <property type="entry name" value="ABC_transporter-like_ATP-bd"/>
</dbReference>
<evidence type="ECO:0000256" key="3">
    <source>
        <dbReference type="ARBA" id="ARBA00022840"/>
    </source>
</evidence>
<dbReference type="PROSITE" id="PS50893">
    <property type="entry name" value="ABC_TRANSPORTER_2"/>
    <property type="match status" value="1"/>
</dbReference>
<dbReference type="Pfam" id="PF00005">
    <property type="entry name" value="ABC_tran"/>
    <property type="match status" value="1"/>
</dbReference>
<dbReference type="PANTHER" id="PTHR42939:SF1">
    <property type="entry name" value="ABC TRANSPORTER ATP-BINDING PROTEIN ALBC-RELATED"/>
    <property type="match status" value="1"/>
</dbReference>
<dbReference type="SUPFAM" id="SSF52540">
    <property type="entry name" value="P-loop containing nucleoside triphosphate hydrolases"/>
    <property type="match status" value="1"/>
</dbReference>
<reference evidence="5" key="1">
    <citation type="journal article" date="2014" name="Int. J. Syst. Evol. Microbiol.">
        <title>Complete genome sequence of Corynebacterium casei LMG S-19264T (=DSM 44701T), isolated from a smear-ripened cheese.</title>
        <authorList>
            <consortium name="US DOE Joint Genome Institute (JGI-PGF)"/>
            <person name="Walter F."/>
            <person name="Albersmeier A."/>
            <person name="Kalinowski J."/>
            <person name="Ruckert C."/>
        </authorList>
    </citation>
    <scope>NUCLEOTIDE SEQUENCE</scope>
    <source>
        <strain evidence="5">KCTC 12368</strain>
    </source>
</reference>
<keyword evidence="6" id="KW-1185">Reference proteome</keyword>
<name>A0A918Q080_9BACT</name>
<evidence type="ECO:0000256" key="2">
    <source>
        <dbReference type="ARBA" id="ARBA00022741"/>
    </source>
</evidence>
<comment type="caution">
    <text evidence="5">The sequence shown here is derived from an EMBL/GenBank/DDBJ whole genome shotgun (WGS) entry which is preliminary data.</text>
</comment>
<sequence>MFSLNEISLRINTKDILSPITLNLPQGSVCAVLGKNGSGKSSLLNIISTLQKPSKGSLSYQGQPLDKSNIKQYLAALSYTPQKVGLMRDLSVEDNIIYFSVLKGCNHSDSLQQMSYFLHEFNLTAIAKEKAGNLSGGQYQMIGLIIALIPNPGLLVLDEPFNNLGYTERQLFLHYIQEHLKTSIVILSTHILDEIFQKSTHILCLNGGKKTYFGDQKGFLRQTTEEPSLSCFLEAYHYYAHL</sequence>
<dbReference type="EMBL" id="BMWX01000003">
    <property type="protein sequence ID" value="GGZ29423.1"/>
    <property type="molecule type" value="Genomic_DNA"/>
</dbReference>
<evidence type="ECO:0000313" key="5">
    <source>
        <dbReference type="EMBL" id="GGZ29423.1"/>
    </source>
</evidence>
<protein>
    <recommendedName>
        <fullName evidence="4">ABC transporter domain-containing protein</fullName>
    </recommendedName>
</protein>
<evidence type="ECO:0000313" key="6">
    <source>
        <dbReference type="Proteomes" id="UP000619457"/>
    </source>
</evidence>
<accession>A0A918Q080</accession>
<dbReference type="GO" id="GO:0016887">
    <property type="term" value="F:ATP hydrolysis activity"/>
    <property type="evidence" value="ECO:0007669"/>
    <property type="project" value="InterPro"/>
</dbReference>
<feature type="domain" description="ABC transporter" evidence="4">
    <location>
        <begin position="2"/>
        <end position="232"/>
    </location>
</feature>
<reference evidence="5" key="2">
    <citation type="submission" date="2020-09" db="EMBL/GenBank/DDBJ databases">
        <authorList>
            <person name="Sun Q."/>
            <person name="Kim S."/>
        </authorList>
    </citation>
    <scope>NUCLEOTIDE SEQUENCE</scope>
    <source>
        <strain evidence="5">KCTC 12368</strain>
    </source>
</reference>
<proteinExistence type="predicted"/>
<dbReference type="Proteomes" id="UP000619457">
    <property type="component" value="Unassembled WGS sequence"/>
</dbReference>
<evidence type="ECO:0000256" key="1">
    <source>
        <dbReference type="ARBA" id="ARBA00022448"/>
    </source>
</evidence>
<dbReference type="AlphaFoldDB" id="A0A918Q080"/>
<dbReference type="SMART" id="SM00382">
    <property type="entry name" value="AAA"/>
    <property type="match status" value="1"/>
</dbReference>